<evidence type="ECO:0000313" key="4">
    <source>
        <dbReference type="Proteomes" id="UP001269819"/>
    </source>
</evidence>
<dbReference type="GO" id="GO:0016874">
    <property type="term" value="F:ligase activity"/>
    <property type="evidence" value="ECO:0007669"/>
    <property type="project" value="UniProtKB-KW"/>
</dbReference>
<dbReference type="InterPro" id="IPR034733">
    <property type="entry name" value="AcCoA_carboxyl_beta"/>
</dbReference>
<dbReference type="EMBL" id="JAWIIJ010000002">
    <property type="protein sequence ID" value="MDV2077778.1"/>
    <property type="molecule type" value="Genomic_DNA"/>
</dbReference>
<dbReference type="InterPro" id="IPR029045">
    <property type="entry name" value="ClpP/crotonase-like_dom_sf"/>
</dbReference>
<evidence type="ECO:0000259" key="2">
    <source>
        <dbReference type="PROSITE" id="PS50989"/>
    </source>
</evidence>
<dbReference type="SUPFAM" id="SSF52096">
    <property type="entry name" value="ClpP/crotonase"/>
    <property type="match status" value="2"/>
</dbReference>
<dbReference type="Pfam" id="PF01039">
    <property type="entry name" value="Carboxyl_trans"/>
    <property type="match status" value="1"/>
</dbReference>
<dbReference type="PROSITE" id="PS50989">
    <property type="entry name" value="COA_CT_CTER"/>
    <property type="match status" value="1"/>
</dbReference>
<dbReference type="Proteomes" id="UP001269819">
    <property type="component" value="Unassembled WGS sequence"/>
</dbReference>
<keyword evidence="4" id="KW-1185">Reference proteome</keyword>
<organism evidence="3 4">
    <name type="scientific">Marinobacter xestospongiae</name>
    <dbReference type="NCBI Taxonomy" id="994319"/>
    <lineage>
        <taxon>Bacteria</taxon>
        <taxon>Pseudomonadati</taxon>
        <taxon>Pseudomonadota</taxon>
        <taxon>Gammaproteobacteria</taxon>
        <taxon>Pseudomonadales</taxon>
        <taxon>Marinobacteraceae</taxon>
        <taxon>Marinobacter</taxon>
    </lineage>
</organism>
<name>A0ABU3VU33_9GAMM</name>
<dbReference type="InterPro" id="IPR011762">
    <property type="entry name" value="COA_CT_N"/>
</dbReference>
<dbReference type="PANTHER" id="PTHR22855:SF46">
    <property type="entry name" value="METHYLCROTONOYL-COA CARBOXYLASE"/>
    <property type="match status" value="1"/>
</dbReference>
<keyword evidence="3" id="KW-0436">Ligase</keyword>
<proteinExistence type="predicted"/>
<comment type="caution">
    <text evidence="3">The sequence shown here is derived from an EMBL/GenBank/DDBJ whole genome shotgun (WGS) entry which is preliminary data.</text>
</comment>
<feature type="domain" description="CoA carboxyltransferase C-terminal" evidence="2">
    <location>
        <begin position="278"/>
        <end position="530"/>
    </location>
</feature>
<evidence type="ECO:0000259" key="1">
    <source>
        <dbReference type="PROSITE" id="PS50980"/>
    </source>
</evidence>
<evidence type="ECO:0000313" key="3">
    <source>
        <dbReference type="EMBL" id="MDV2077778.1"/>
    </source>
</evidence>
<dbReference type="PANTHER" id="PTHR22855">
    <property type="entry name" value="ACETYL, PROPIONYL, PYRUVATE, AND GLUTACONYL CARBOXYLASE-RELATED"/>
    <property type="match status" value="1"/>
</dbReference>
<dbReference type="InterPro" id="IPR011763">
    <property type="entry name" value="COA_CT_C"/>
</dbReference>
<protein>
    <submittedName>
        <fullName evidence="3">Acyl-CoA carboxylase subunit beta</fullName>
        <ecNumber evidence="3">6.-.-.-</ecNumber>
    </submittedName>
</protein>
<feature type="domain" description="CoA carboxyltransferase N-terminal" evidence="1">
    <location>
        <begin position="5"/>
        <end position="277"/>
    </location>
</feature>
<dbReference type="Gene3D" id="3.90.226.10">
    <property type="entry name" value="2-enoyl-CoA Hydratase, Chain A, domain 1"/>
    <property type="match status" value="2"/>
</dbReference>
<dbReference type="PROSITE" id="PS50980">
    <property type="entry name" value="COA_CT_NTER"/>
    <property type="match status" value="1"/>
</dbReference>
<dbReference type="EC" id="6.-.-.-" evidence="3"/>
<dbReference type="InterPro" id="IPR045190">
    <property type="entry name" value="MCCB/AccD1-like"/>
</dbReference>
<reference evidence="3 4" key="1">
    <citation type="submission" date="2023-10" db="EMBL/GenBank/DDBJ databases">
        <title>Characteristics and mechanism of a salt-tolerant marine origin heterotrophic nitrifying- aerobic denitrifying bacteria Marinobacter xestospongiae HN1.</title>
        <authorList>
            <person name="Qi R."/>
        </authorList>
    </citation>
    <scope>NUCLEOTIDE SEQUENCE [LARGE SCALE GENOMIC DNA]</scope>
    <source>
        <strain evidence="3 4">HN1</strain>
    </source>
</reference>
<dbReference type="RefSeq" id="WP_316972657.1">
    <property type="nucleotide sequence ID" value="NZ_JAWIIJ010000002.1"/>
</dbReference>
<accession>A0ABU3VU33</accession>
<gene>
    <name evidence="3" type="ORF">RYS15_03755</name>
</gene>
<sequence length="538" mass="57794">MEVLTSTLTPESDEFRDNAEVMEGHIQTWREVEQKVLDLAESAREKFTKRGKLLPRDRINRLLDRGTPFLELCSLAGYKMHDDKDGSMAGGGIIAGIGSVSGIRCLVVASNSAIKGGTITPAGLDKTLRLQQIAMENKLPVVSLSESGGANLNYATDIFVLGARGFANQARMSAAGIPQVTVVHGNATAGGAYQPGLSDYVIAVRNKAKMFLAGPPLLKAATGEVATDEELGGAEMHAQVAGTAEYLAEDDADGIRYARNILASLPWNEQLPARQQLTWEEPQLSPEELIGVVPSDAKRPYDVREIIARIADGSRFMDFKNNLDDQTVCGTIRIEGHSVGVIGNNGPITPDGATKAAQFIQLCDQAGTPLLFLHNTTGFMVGTHAEQNGIIKHGSKMIQAVANCRVPKIAVVVGGSYGAGNYAMCGRGLDPRFIFAWPNSRTAVMGPAQAGKVMRIVAEDKQRRSGVEPDEKTLSFLEQATAKKLEEGSTALFGTARLWDDGLIDPRDTRRVLALALSVCREAEARLLRPNSFGVARL</sequence>